<dbReference type="InParanoid" id="A0A084QYH9"/>
<reference evidence="2 3" key="1">
    <citation type="journal article" date="2014" name="BMC Genomics">
        <title>Comparative genome sequencing reveals chemotype-specific gene clusters in the toxigenic black mold Stachybotrys.</title>
        <authorList>
            <person name="Semeiks J."/>
            <person name="Borek D."/>
            <person name="Otwinowski Z."/>
            <person name="Grishin N.V."/>
        </authorList>
    </citation>
    <scope>NUCLEOTIDE SEQUENCE [LARGE SCALE GENOMIC DNA]</scope>
    <source>
        <strain evidence="2 3">IBT 40285</strain>
    </source>
</reference>
<dbReference type="HOGENOM" id="CLU_2759476_0_0_1"/>
<name>A0A084QYH9_STAC4</name>
<dbReference type="AlphaFoldDB" id="A0A084QYH9"/>
<dbReference type="Pfam" id="PF20150">
    <property type="entry name" value="2EXR"/>
    <property type="match status" value="1"/>
</dbReference>
<dbReference type="OrthoDB" id="3473305at2759"/>
<dbReference type="InterPro" id="IPR045518">
    <property type="entry name" value="2EXR"/>
</dbReference>
<proteinExistence type="predicted"/>
<evidence type="ECO:0000313" key="3">
    <source>
        <dbReference type="Proteomes" id="UP000028524"/>
    </source>
</evidence>
<dbReference type="Proteomes" id="UP000028524">
    <property type="component" value="Unassembled WGS sequence"/>
</dbReference>
<gene>
    <name evidence="2" type="ORF">S40285_10698</name>
</gene>
<evidence type="ECO:0000259" key="1">
    <source>
        <dbReference type="Pfam" id="PF20150"/>
    </source>
</evidence>
<evidence type="ECO:0000313" key="2">
    <source>
        <dbReference type="EMBL" id="KFA69014.1"/>
    </source>
</evidence>
<feature type="domain" description="2EXR" evidence="1">
    <location>
        <begin position="6"/>
        <end position="39"/>
    </location>
</feature>
<dbReference type="EMBL" id="KL659632">
    <property type="protein sequence ID" value="KFA69014.1"/>
    <property type="molecule type" value="Genomic_DNA"/>
</dbReference>
<sequence length="70" mass="8318">MEVDAFDFFPRLPLGIQRRIWKFAVRQKRLLHINPTETPYLRLNLKYNFFIITNDGEPGKLVGFLHDAKT</sequence>
<accession>A0A084QYH9</accession>
<protein>
    <recommendedName>
        <fullName evidence="1">2EXR domain-containing protein</fullName>
    </recommendedName>
</protein>
<organism evidence="2 3">
    <name type="scientific">Stachybotrys chlorohalonatus (strain IBT 40285)</name>
    <dbReference type="NCBI Taxonomy" id="1283841"/>
    <lineage>
        <taxon>Eukaryota</taxon>
        <taxon>Fungi</taxon>
        <taxon>Dikarya</taxon>
        <taxon>Ascomycota</taxon>
        <taxon>Pezizomycotina</taxon>
        <taxon>Sordariomycetes</taxon>
        <taxon>Hypocreomycetidae</taxon>
        <taxon>Hypocreales</taxon>
        <taxon>Stachybotryaceae</taxon>
        <taxon>Stachybotrys</taxon>
    </lineage>
</organism>
<keyword evidence="3" id="KW-1185">Reference proteome</keyword>